<dbReference type="Proteomes" id="UP000018050">
    <property type="component" value="Unassembled WGS sequence"/>
</dbReference>
<dbReference type="VEuPathDB" id="ToxoDB:EAH_00062590"/>
<feature type="region of interest" description="Disordered" evidence="2">
    <location>
        <begin position="283"/>
        <end position="303"/>
    </location>
</feature>
<evidence type="ECO:0000256" key="2">
    <source>
        <dbReference type="SAM" id="MobiDB-lite"/>
    </source>
</evidence>
<proteinExistence type="predicted"/>
<name>U6GQ21_EIMAC</name>
<feature type="compositionally biased region" description="Low complexity" evidence="2">
    <location>
        <begin position="104"/>
        <end position="113"/>
    </location>
</feature>
<feature type="compositionally biased region" description="Polar residues" evidence="2">
    <location>
        <begin position="1"/>
        <end position="12"/>
    </location>
</feature>
<feature type="compositionally biased region" description="Polar residues" evidence="2">
    <location>
        <begin position="83"/>
        <end position="102"/>
    </location>
</feature>
<dbReference type="RefSeq" id="XP_013248691.1">
    <property type="nucleotide sequence ID" value="XM_013393237.1"/>
</dbReference>
<evidence type="ECO:0000313" key="3">
    <source>
        <dbReference type="EMBL" id="CDI81657.1"/>
    </source>
</evidence>
<feature type="region of interest" description="Disordered" evidence="2">
    <location>
        <begin position="1"/>
        <end position="26"/>
    </location>
</feature>
<accession>U6GQ21</accession>
<protein>
    <submittedName>
        <fullName evidence="3">Uncharacterized protein</fullName>
    </submittedName>
</protein>
<keyword evidence="4" id="KW-1185">Reference proteome</keyword>
<feature type="coiled-coil region" evidence="1">
    <location>
        <begin position="327"/>
        <end position="354"/>
    </location>
</feature>
<dbReference type="OrthoDB" id="348644at2759"/>
<sequence>MEWKAVSSQEPAQTPEEVEQPDEHGLCWRETEIGVLAFKTNEDGSKMWIQFDSEGNGTEVVFDPEGNAYYVHGNATIPVKMQSPHTPNDSQHTQGEQQNQHCEATAAQQTATTPLSEAVAAETTGAAADADPNATAAVAAAAAAAASQETFGRGTTTSQIELLTEKEERLWSPQQEEAATEAATAAAAAENTASGALGVHVETESANNAAAAAAEEAQYSSSRKTEAALHPQTLLALTTADGDSTRDSLERQPMPLPTLISAADKPAGGAAALLSLWLEAKDSKERRSSSSRGNPKQQQQQQQLLLQQQMLLRLQGLEIPQRLAKLSEEEKIVAEAFERNLKALNEEIDFTRSVVSTAEQVR</sequence>
<dbReference type="AlphaFoldDB" id="U6GQ21"/>
<gene>
    <name evidence="3" type="ORF">EAH_00062590</name>
</gene>
<evidence type="ECO:0000256" key="1">
    <source>
        <dbReference type="SAM" id="Coils"/>
    </source>
</evidence>
<keyword evidence="1" id="KW-0175">Coiled coil</keyword>
<evidence type="ECO:0000313" key="4">
    <source>
        <dbReference type="Proteomes" id="UP000018050"/>
    </source>
</evidence>
<dbReference type="EMBL" id="HG671759">
    <property type="protein sequence ID" value="CDI81657.1"/>
    <property type="molecule type" value="Genomic_DNA"/>
</dbReference>
<reference evidence="3" key="1">
    <citation type="submission" date="2013-10" db="EMBL/GenBank/DDBJ databases">
        <title>Genomic analysis of the causative agents of coccidiosis in chickens.</title>
        <authorList>
            <person name="Reid A.J."/>
            <person name="Blake D."/>
            <person name="Billington K."/>
            <person name="Browne H."/>
            <person name="Dunn M."/>
            <person name="Hung S."/>
            <person name="Kawahara F."/>
            <person name="Miranda-Saavedra D."/>
            <person name="Mourier T."/>
            <person name="Nagra H."/>
            <person name="Otto T.D."/>
            <person name="Rawlings N."/>
            <person name="Sanchez A."/>
            <person name="Sanders M."/>
            <person name="Subramaniam C."/>
            <person name="Tay Y."/>
            <person name="Dear P."/>
            <person name="Doerig C."/>
            <person name="Gruber A."/>
            <person name="Parkinson J."/>
            <person name="Shirley M."/>
            <person name="Wan K.L."/>
            <person name="Berriman M."/>
            <person name="Tomley F."/>
            <person name="Pain A."/>
        </authorList>
    </citation>
    <scope>NUCLEOTIDE SEQUENCE</scope>
    <source>
        <strain evidence="3">Houghton</strain>
    </source>
</reference>
<organism evidence="3 4">
    <name type="scientific">Eimeria acervulina</name>
    <name type="common">Coccidian parasite</name>
    <dbReference type="NCBI Taxonomy" id="5801"/>
    <lineage>
        <taxon>Eukaryota</taxon>
        <taxon>Sar</taxon>
        <taxon>Alveolata</taxon>
        <taxon>Apicomplexa</taxon>
        <taxon>Conoidasida</taxon>
        <taxon>Coccidia</taxon>
        <taxon>Eucoccidiorida</taxon>
        <taxon>Eimeriorina</taxon>
        <taxon>Eimeriidae</taxon>
        <taxon>Eimeria</taxon>
    </lineage>
</organism>
<reference evidence="3" key="2">
    <citation type="submission" date="2013-10" db="EMBL/GenBank/DDBJ databases">
        <authorList>
            <person name="Aslett M."/>
        </authorList>
    </citation>
    <scope>NUCLEOTIDE SEQUENCE</scope>
    <source>
        <strain evidence="3">Houghton</strain>
    </source>
</reference>
<dbReference type="GeneID" id="25274329"/>
<feature type="region of interest" description="Disordered" evidence="2">
    <location>
        <begin position="79"/>
        <end position="113"/>
    </location>
</feature>